<protein>
    <submittedName>
        <fullName evidence="3">UNC93-like protein like</fullName>
    </submittedName>
</protein>
<evidence type="ECO:0000256" key="1">
    <source>
        <dbReference type="ARBA" id="ARBA00009172"/>
    </source>
</evidence>
<sequence>MDGTGINVFLADVAEVDLGQNPSINKDEKTDIQQDGVMDSKTLRWRSLRNLFIFNTCYVLTYTGFWALSNLQSTMNAAGGLGDYSQAVIYVFSMISSLFLPKLLIDKFGCKNILVVGSPLLLQYRIQHDPPVGRDDDRFCRFRTHKRTLRLFPNFLHR</sequence>
<keyword evidence="2" id="KW-0472">Membrane</keyword>
<keyword evidence="2" id="KW-0812">Transmembrane</keyword>
<reference evidence="3" key="1">
    <citation type="journal article" date="2020" name="bioRxiv">
        <title>Chromosome-level reference genome of the European wasp spider Argiope bruennichi: a resource for studies on range expansion and evolutionary adaptation.</title>
        <authorList>
            <person name="Sheffer M.M."/>
            <person name="Hoppe A."/>
            <person name="Krehenwinkel H."/>
            <person name="Uhl G."/>
            <person name="Kuss A.W."/>
            <person name="Jensen L."/>
            <person name="Jensen C."/>
            <person name="Gillespie R.G."/>
            <person name="Hoff K.J."/>
            <person name="Prost S."/>
        </authorList>
    </citation>
    <scope>NUCLEOTIDE SEQUENCE</scope>
</reference>
<evidence type="ECO:0000313" key="3">
    <source>
        <dbReference type="EMBL" id="KAF8793368.1"/>
    </source>
</evidence>
<dbReference type="PANTHER" id="PTHR19444">
    <property type="entry name" value="UNC-93 RELATED"/>
    <property type="match status" value="1"/>
</dbReference>
<keyword evidence="2" id="KW-1133">Transmembrane helix</keyword>
<feature type="transmembrane region" description="Helical" evidence="2">
    <location>
        <begin position="87"/>
        <end position="105"/>
    </location>
</feature>
<comment type="similarity">
    <text evidence="1">Belongs to the unc-93 family.</text>
</comment>
<organism evidence="3 4">
    <name type="scientific">Argiope bruennichi</name>
    <name type="common">Wasp spider</name>
    <name type="synonym">Aranea bruennichi</name>
    <dbReference type="NCBI Taxonomy" id="94029"/>
    <lineage>
        <taxon>Eukaryota</taxon>
        <taxon>Metazoa</taxon>
        <taxon>Ecdysozoa</taxon>
        <taxon>Arthropoda</taxon>
        <taxon>Chelicerata</taxon>
        <taxon>Arachnida</taxon>
        <taxon>Araneae</taxon>
        <taxon>Araneomorphae</taxon>
        <taxon>Entelegynae</taxon>
        <taxon>Araneoidea</taxon>
        <taxon>Araneidae</taxon>
        <taxon>Argiope</taxon>
    </lineage>
</organism>
<evidence type="ECO:0000313" key="4">
    <source>
        <dbReference type="Proteomes" id="UP000807504"/>
    </source>
</evidence>
<dbReference type="PANTHER" id="PTHR19444:SF13">
    <property type="entry name" value="PROTEIN UNC-93 HOMOLOG A"/>
    <property type="match status" value="1"/>
</dbReference>
<gene>
    <name evidence="3" type="ORF">HNY73_004856</name>
</gene>
<dbReference type="InterPro" id="IPR051951">
    <property type="entry name" value="UNC-93_regulatory"/>
</dbReference>
<name>A0A8T0FT31_ARGBR</name>
<evidence type="ECO:0000256" key="2">
    <source>
        <dbReference type="SAM" id="Phobius"/>
    </source>
</evidence>
<accession>A0A8T0FT31</accession>
<dbReference type="SUPFAM" id="SSF103473">
    <property type="entry name" value="MFS general substrate transporter"/>
    <property type="match status" value="1"/>
</dbReference>
<dbReference type="InterPro" id="IPR036259">
    <property type="entry name" value="MFS_trans_sf"/>
</dbReference>
<reference evidence="3" key="2">
    <citation type="submission" date="2020-06" db="EMBL/GenBank/DDBJ databases">
        <authorList>
            <person name="Sheffer M."/>
        </authorList>
    </citation>
    <scope>NUCLEOTIDE SEQUENCE</scope>
</reference>
<proteinExistence type="inferred from homology"/>
<keyword evidence="4" id="KW-1185">Reference proteome</keyword>
<dbReference type="AlphaFoldDB" id="A0A8T0FT31"/>
<dbReference type="EMBL" id="JABXBU010000003">
    <property type="protein sequence ID" value="KAF8793368.1"/>
    <property type="molecule type" value="Genomic_DNA"/>
</dbReference>
<comment type="caution">
    <text evidence="3">The sequence shown here is derived from an EMBL/GenBank/DDBJ whole genome shotgun (WGS) entry which is preliminary data.</text>
</comment>
<dbReference type="Proteomes" id="UP000807504">
    <property type="component" value="Unassembled WGS sequence"/>
</dbReference>
<feature type="transmembrane region" description="Helical" evidence="2">
    <location>
        <begin position="48"/>
        <end position="67"/>
    </location>
</feature>